<sequence>MAEVEKLISRILEDARAQANANIERAKSEADGIIDAARQKAEQKSREILEKAEKEAVEKKKRLIAVAELEARKEKLRAKQDVIEEAFSIALDKLRSMPDDKYQAILADMIANSSESGDEEIVLSERDKGRISPSFVEEVNDKIRKKGLKADIRLSAQSAAIGAGFILKSGDYELNNSFEAIVKMARDELEMEVAGLLFKE</sequence>
<keyword evidence="4" id="KW-0375">Hydrogen ion transport</keyword>
<dbReference type="GO" id="GO:0046933">
    <property type="term" value="F:proton-transporting ATP synthase activity, rotational mechanism"/>
    <property type="evidence" value="ECO:0007669"/>
    <property type="project" value="UniProtKB-UniRule"/>
</dbReference>
<evidence type="ECO:0000256" key="1">
    <source>
        <dbReference type="ARBA" id="ARBA00005901"/>
    </source>
</evidence>
<gene>
    <name evidence="4" type="primary">atpE</name>
    <name evidence="6" type="ORF">CDQ84_01690</name>
</gene>
<keyword evidence="2 4" id="KW-0813">Transport</keyword>
<dbReference type="EMBL" id="NIOJ01000002">
    <property type="protein sequence ID" value="PNU01403.1"/>
    <property type="molecule type" value="Genomic_DNA"/>
</dbReference>
<dbReference type="GO" id="GO:0005524">
    <property type="term" value="F:ATP binding"/>
    <property type="evidence" value="ECO:0007669"/>
    <property type="project" value="UniProtKB-UniRule"/>
</dbReference>
<name>A0A2K2FRJ3_9CLOT</name>
<dbReference type="KEGG" id="cthd:CDO33_04030"/>
<dbReference type="GO" id="GO:0033178">
    <property type="term" value="C:proton-transporting two-sector ATPase complex, catalytic domain"/>
    <property type="evidence" value="ECO:0007669"/>
    <property type="project" value="InterPro"/>
</dbReference>
<dbReference type="InterPro" id="IPR038495">
    <property type="entry name" value="ATPase_E_C"/>
</dbReference>
<dbReference type="HAMAP" id="MF_00311">
    <property type="entry name" value="ATP_synth_E_arch"/>
    <property type="match status" value="1"/>
</dbReference>
<protein>
    <recommendedName>
        <fullName evidence="4">V-type proton ATPase subunit E</fullName>
    </recommendedName>
    <alternativeName>
        <fullName evidence="4">V-ATPase subunit E</fullName>
    </alternativeName>
</protein>
<evidence type="ECO:0000313" key="7">
    <source>
        <dbReference type="Proteomes" id="UP000236151"/>
    </source>
</evidence>
<feature type="coiled-coil region" evidence="5">
    <location>
        <begin position="9"/>
        <end position="86"/>
    </location>
</feature>
<dbReference type="SUPFAM" id="SSF160527">
    <property type="entry name" value="V-type ATPase subunit E-like"/>
    <property type="match status" value="1"/>
</dbReference>
<dbReference type="Gene3D" id="1.20.5.620">
    <property type="entry name" value="F1F0 ATP synthase subunit B, membrane domain"/>
    <property type="match status" value="1"/>
</dbReference>
<keyword evidence="3 4" id="KW-0406">Ion transport</keyword>
<comment type="function">
    <text evidence="4">Produces ATP from ADP in the presence of a proton gradient across the membrane.</text>
</comment>
<evidence type="ECO:0000256" key="4">
    <source>
        <dbReference type="HAMAP-Rule" id="MF_00311"/>
    </source>
</evidence>
<dbReference type="CDD" id="cd06503">
    <property type="entry name" value="ATP-synt_Fo_b"/>
    <property type="match status" value="1"/>
</dbReference>
<dbReference type="InterPro" id="IPR002842">
    <property type="entry name" value="ATPase_V1_Esu"/>
</dbReference>
<keyword evidence="5" id="KW-0175">Coiled coil</keyword>
<organism evidence="6 7">
    <name type="scientific">Clostridium thermosuccinogenes</name>
    <dbReference type="NCBI Taxonomy" id="84032"/>
    <lineage>
        <taxon>Bacteria</taxon>
        <taxon>Bacillati</taxon>
        <taxon>Bacillota</taxon>
        <taxon>Clostridia</taxon>
        <taxon>Eubacteriales</taxon>
        <taxon>Clostridiaceae</taxon>
        <taxon>Clostridium</taxon>
    </lineage>
</organism>
<dbReference type="OrthoDB" id="1734087at2"/>
<dbReference type="GO" id="GO:0046961">
    <property type="term" value="F:proton-transporting ATPase activity, rotational mechanism"/>
    <property type="evidence" value="ECO:0007669"/>
    <property type="project" value="InterPro"/>
</dbReference>
<comment type="caution">
    <text evidence="6">The sequence shown here is derived from an EMBL/GenBank/DDBJ whole genome shotgun (WGS) entry which is preliminary data.</text>
</comment>
<evidence type="ECO:0000256" key="3">
    <source>
        <dbReference type="ARBA" id="ARBA00023065"/>
    </source>
</evidence>
<dbReference type="Gene3D" id="3.30.2320.30">
    <property type="entry name" value="ATP synthase, E subunit, C-terminal"/>
    <property type="match status" value="1"/>
</dbReference>
<proteinExistence type="inferred from homology"/>
<accession>A0A2K2FRJ3</accession>
<dbReference type="GO" id="GO:0042777">
    <property type="term" value="P:proton motive force-driven plasma membrane ATP synthesis"/>
    <property type="evidence" value="ECO:0007669"/>
    <property type="project" value="UniProtKB-UniRule"/>
</dbReference>
<comment type="similarity">
    <text evidence="1 4">Belongs to the V-ATPase E subunit family.</text>
</comment>
<dbReference type="RefSeq" id="WP_103079983.1">
    <property type="nucleotide sequence ID" value="NZ_CP021850.1"/>
</dbReference>
<dbReference type="AlphaFoldDB" id="A0A2K2FRJ3"/>
<evidence type="ECO:0000256" key="2">
    <source>
        <dbReference type="ARBA" id="ARBA00022448"/>
    </source>
</evidence>
<dbReference type="Pfam" id="PF01991">
    <property type="entry name" value="vATP-synt_E"/>
    <property type="match status" value="1"/>
</dbReference>
<keyword evidence="7" id="KW-1185">Reference proteome</keyword>
<reference evidence="6 7" key="1">
    <citation type="submission" date="2017-06" db="EMBL/GenBank/DDBJ databases">
        <title>Investigating the central metabolism of Clostridium thermosuccinogenes.</title>
        <authorList>
            <person name="Koendjbiharie J.G."/>
            <person name="van Kranenburg R."/>
        </authorList>
    </citation>
    <scope>NUCLEOTIDE SEQUENCE [LARGE SCALE GENOMIC DNA]</scope>
    <source>
        <strain evidence="6 7">DSM 5806</strain>
    </source>
</reference>
<keyword evidence="4" id="KW-0066">ATP synthesis</keyword>
<dbReference type="Proteomes" id="UP000236151">
    <property type="component" value="Unassembled WGS sequence"/>
</dbReference>
<evidence type="ECO:0000256" key="5">
    <source>
        <dbReference type="SAM" id="Coils"/>
    </source>
</evidence>
<evidence type="ECO:0000313" key="6">
    <source>
        <dbReference type="EMBL" id="PNU01403.1"/>
    </source>
</evidence>